<keyword evidence="2" id="KW-1185">Reference proteome</keyword>
<dbReference type="RefSeq" id="WP_198685936.1">
    <property type="nucleotide sequence ID" value="NZ_JAEIJD010000005.1"/>
</dbReference>
<evidence type="ECO:0000313" key="2">
    <source>
        <dbReference type="Proteomes" id="UP000613255"/>
    </source>
</evidence>
<proteinExistence type="predicted"/>
<organism evidence="1 2">
    <name type="scientific">Pontibaca salina</name>
    <dbReference type="NCBI Taxonomy" id="2795731"/>
    <lineage>
        <taxon>Bacteria</taxon>
        <taxon>Pseudomonadati</taxon>
        <taxon>Pseudomonadota</taxon>
        <taxon>Alphaproteobacteria</taxon>
        <taxon>Rhodobacterales</taxon>
        <taxon>Roseobacteraceae</taxon>
        <taxon>Pontibaca</taxon>
    </lineage>
</organism>
<protein>
    <submittedName>
        <fullName evidence="1">Uncharacterized protein</fullName>
    </submittedName>
</protein>
<accession>A0A934HS94</accession>
<name>A0A934HS94_9RHOB</name>
<reference evidence="1" key="1">
    <citation type="submission" date="2020-12" db="EMBL/GenBank/DDBJ databases">
        <title>Pontibaca salina gen. nov., sp. nov., isolated from marine sediment.</title>
        <authorList>
            <person name="Bo J."/>
            <person name="Wang S."/>
            <person name="Song X."/>
            <person name="Du Z."/>
        </authorList>
    </citation>
    <scope>NUCLEOTIDE SEQUENCE</scope>
    <source>
        <strain evidence="1">S1109L</strain>
    </source>
</reference>
<comment type="caution">
    <text evidence="1">The sequence shown here is derived from an EMBL/GenBank/DDBJ whole genome shotgun (WGS) entry which is preliminary data.</text>
</comment>
<evidence type="ECO:0000313" key="1">
    <source>
        <dbReference type="EMBL" id="MBI6629931.1"/>
    </source>
</evidence>
<dbReference type="EMBL" id="JAEIJD010000005">
    <property type="protein sequence ID" value="MBI6629931.1"/>
    <property type="molecule type" value="Genomic_DNA"/>
</dbReference>
<dbReference type="AlphaFoldDB" id="A0A934HS94"/>
<dbReference type="Proteomes" id="UP000613255">
    <property type="component" value="Unassembled WGS sequence"/>
</dbReference>
<sequence>MPKITKAMLRGKTREQIQTMVVNRFDAGKLTQKEFNKASKSLERLNAGKVLTDEQMIRELANIFG</sequence>
<gene>
    <name evidence="1" type="ORF">JAO82_08545</name>
</gene>